<evidence type="ECO:0000313" key="3">
    <source>
        <dbReference type="EMBL" id="KAK1565930.1"/>
    </source>
</evidence>
<keyword evidence="2" id="KW-1133">Transmembrane helix</keyword>
<dbReference type="RefSeq" id="XP_060407180.1">
    <property type="nucleotide sequence ID" value="XM_060559436.1"/>
</dbReference>
<comment type="caution">
    <text evidence="3">The sequence shown here is derived from an EMBL/GenBank/DDBJ whole genome shotgun (WGS) entry which is preliminary data.</text>
</comment>
<sequence length="212" mass="22903">MAGIDDGSSLHLKDAKNTVPSEHTTSAGVRQWLLRHLENRNVELPNGPVGFVCHWNGVELHSLHPNHLFGSLISQGVVPQTAHHVVGDVMECLQEYRAKRSFSLAADQAWAQSSESELGPRLGDEEEQDERRILLGGEGDGETFSRGSGSPQSWYYSLAGSRGGWLAAAGVSILTGIGVIAWWVAGSSTQERETGKHEFLVKGRQCSTSASS</sequence>
<dbReference type="AlphaFoldDB" id="A0AAD8PKG1"/>
<dbReference type="GeneID" id="85443676"/>
<evidence type="ECO:0000256" key="1">
    <source>
        <dbReference type="SAM" id="MobiDB-lite"/>
    </source>
</evidence>
<keyword evidence="4" id="KW-1185">Reference proteome</keyword>
<gene>
    <name evidence="3" type="ORF">LY79DRAFT_573097</name>
</gene>
<reference evidence="3" key="1">
    <citation type="submission" date="2021-06" db="EMBL/GenBank/DDBJ databases">
        <title>Comparative genomics, transcriptomics and evolutionary studies reveal genomic signatures of adaptation to plant cell wall in hemibiotrophic fungi.</title>
        <authorList>
            <consortium name="DOE Joint Genome Institute"/>
            <person name="Baroncelli R."/>
            <person name="Diaz J.F."/>
            <person name="Benocci T."/>
            <person name="Peng M."/>
            <person name="Battaglia E."/>
            <person name="Haridas S."/>
            <person name="Andreopoulos W."/>
            <person name="Labutti K."/>
            <person name="Pangilinan J."/>
            <person name="Floch G.L."/>
            <person name="Makela M.R."/>
            <person name="Henrissat B."/>
            <person name="Grigoriev I.V."/>
            <person name="Crouch J.A."/>
            <person name="De Vries R.P."/>
            <person name="Sukno S.A."/>
            <person name="Thon M.R."/>
        </authorList>
    </citation>
    <scope>NUCLEOTIDE SEQUENCE</scope>
    <source>
        <strain evidence="3">CBS 125086</strain>
    </source>
</reference>
<name>A0AAD8PKG1_9PEZI</name>
<dbReference type="EMBL" id="JAHLJV010000177">
    <property type="protein sequence ID" value="KAK1565930.1"/>
    <property type="molecule type" value="Genomic_DNA"/>
</dbReference>
<evidence type="ECO:0000256" key="2">
    <source>
        <dbReference type="SAM" id="Phobius"/>
    </source>
</evidence>
<organism evidence="3 4">
    <name type="scientific">Colletotrichum navitas</name>
    <dbReference type="NCBI Taxonomy" id="681940"/>
    <lineage>
        <taxon>Eukaryota</taxon>
        <taxon>Fungi</taxon>
        <taxon>Dikarya</taxon>
        <taxon>Ascomycota</taxon>
        <taxon>Pezizomycotina</taxon>
        <taxon>Sordariomycetes</taxon>
        <taxon>Hypocreomycetidae</taxon>
        <taxon>Glomerellales</taxon>
        <taxon>Glomerellaceae</taxon>
        <taxon>Colletotrichum</taxon>
        <taxon>Colletotrichum graminicola species complex</taxon>
    </lineage>
</organism>
<protein>
    <submittedName>
        <fullName evidence="3">Uncharacterized protein</fullName>
    </submittedName>
</protein>
<accession>A0AAD8PKG1</accession>
<keyword evidence="2" id="KW-0812">Transmembrane</keyword>
<keyword evidence="2" id="KW-0472">Membrane</keyword>
<dbReference type="Proteomes" id="UP001230504">
    <property type="component" value="Unassembled WGS sequence"/>
</dbReference>
<feature type="transmembrane region" description="Helical" evidence="2">
    <location>
        <begin position="165"/>
        <end position="185"/>
    </location>
</feature>
<evidence type="ECO:0000313" key="4">
    <source>
        <dbReference type="Proteomes" id="UP001230504"/>
    </source>
</evidence>
<feature type="region of interest" description="Disordered" evidence="1">
    <location>
        <begin position="1"/>
        <end position="25"/>
    </location>
</feature>
<proteinExistence type="predicted"/>